<dbReference type="AlphaFoldDB" id="A0A1B6IQR2"/>
<dbReference type="Gene3D" id="3.60.10.10">
    <property type="entry name" value="Endonuclease/exonuclease/phosphatase"/>
    <property type="match status" value="1"/>
</dbReference>
<dbReference type="InterPro" id="IPR036691">
    <property type="entry name" value="Endo/exonu/phosph_ase_sf"/>
</dbReference>
<feature type="non-terminal residue" evidence="1">
    <location>
        <position position="1"/>
    </location>
</feature>
<dbReference type="PANTHER" id="PTHR33776">
    <property type="entry name" value="ENDO/EXONUCLEASE/PHOSPHATASE DOMAIN-CONTAINING PROTEIN"/>
    <property type="match status" value="1"/>
</dbReference>
<name>A0A1B6IQR2_9HEMI</name>
<dbReference type="PANTHER" id="PTHR33776:SF4">
    <property type="entry name" value="ENDONUCLEASE_EXONUCLEASE_PHOSPHATASE DOMAIN-CONTAINING PROTEIN"/>
    <property type="match status" value="1"/>
</dbReference>
<evidence type="ECO:0008006" key="2">
    <source>
        <dbReference type="Google" id="ProtNLM"/>
    </source>
</evidence>
<feature type="non-terminal residue" evidence="1">
    <location>
        <position position="268"/>
    </location>
</feature>
<reference evidence="1" key="1">
    <citation type="submission" date="2015-11" db="EMBL/GenBank/DDBJ databases">
        <title>De novo transcriptome assembly of four potential Pierce s Disease insect vectors from Arizona vineyards.</title>
        <authorList>
            <person name="Tassone E.E."/>
        </authorList>
    </citation>
    <scope>NUCLEOTIDE SEQUENCE</scope>
</reference>
<sequence length="268" mass="30837">INNSRSVKVAYVDNKCKFFNVFHLNVQSIRKKIEMLELLLESLNCSILTLNEHWLVVEESQLFVPQGYSLANIYCRKPPLTRGGCSIFVKNGLDYQPIDLEKFCIDTVFEVTAVLLSKTNIIVATIYRTPGLDLDCFLSSLDSCVGFLYKKYPSRHIIISGDFNIDILKDDLNTTNLLNTLRSLNLYCLNHEPTRNVACLDNIVTNMFKNDIECQIIEPHISDHSGILAVFYDFMGNDPNKQTYFKRMKDLTPKAIRNFRMVLSEVDW</sequence>
<dbReference type="EMBL" id="GECU01018442">
    <property type="protein sequence ID" value="JAS89264.1"/>
    <property type="molecule type" value="Transcribed_RNA"/>
</dbReference>
<organism evidence="1">
    <name type="scientific">Homalodisca liturata</name>
    <dbReference type="NCBI Taxonomy" id="320908"/>
    <lineage>
        <taxon>Eukaryota</taxon>
        <taxon>Metazoa</taxon>
        <taxon>Ecdysozoa</taxon>
        <taxon>Arthropoda</taxon>
        <taxon>Hexapoda</taxon>
        <taxon>Insecta</taxon>
        <taxon>Pterygota</taxon>
        <taxon>Neoptera</taxon>
        <taxon>Paraneoptera</taxon>
        <taxon>Hemiptera</taxon>
        <taxon>Auchenorrhyncha</taxon>
        <taxon>Membracoidea</taxon>
        <taxon>Cicadellidae</taxon>
        <taxon>Cicadellinae</taxon>
        <taxon>Proconiini</taxon>
        <taxon>Homalodisca</taxon>
    </lineage>
</organism>
<proteinExistence type="predicted"/>
<gene>
    <name evidence="1" type="ORF">g.2816</name>
</gene>
<protein>
    <recommendedName>
        <fullName evidence="2">Endonuclease/exonuclease/phosphatase domain-containing protein</fullName>
    </recommendedName>
</protein>
<evidence type="ECO:0000313" key="1">
    <source>
        <dbReference type="EMBL" id="JAS89264.1"/>
    </source>
</evidence>
<dbReference type="SUPFAM" id="SSF56219">
    <property type="entry name" value="DNase I-like"/>
    <property type="match status" value="1"/>
</dbReference>
<accession>A0A1B6IQR2</accession>